<protein>
    <submittedName>
        <fullName evidence="1">Uncharacterized protein</fullName>
    </submittedName>
</protein>
<evidence type="ECO:0000313" key="1">
    <source>
        <dbReference type="EMBL" id="KAJ3519758.1"/>
    </source>
</evidence>
<proteinExistence type="predicted"/>
<organism evidence="1 2">
    <name type="scientific">Fusarium decemcellulare</name>
    <dbReference type="NCBI Taxonomy" id="57161"/>
    <lineage>
        <taxon>Eukaryota</taxon>
        <taxon>Fungi</taxon>
        <taxon>Dikarya</taxon>
        <taxon>Ascomycota</taxon>
        <taxon>Pezizomycotina</taxon>
        <taxon>Sordariomycetes</taxon>
        <taxon>Hypocreomycetidae</taxon>
        <taxon>Hypocreales</taxon>
        <taxon>Nectriaceae</taxon>
        <taxon>Fusarium</taxon>
        <taxon>Fusarium decemcellulare species complex</taxon>
    </lineage>
</organism>
<reference evidence="1" key="1">
    <citation type="submission" date="2022-08" db="EMBL/GenBank/DDBJ databases">
        <title>Genome Sequence of Fusarium decemcellulare.</title>
        <authorList>
            <person name="Buettner E."/>
        </authorList>
    </citation>
    <scope>NUCLEOTIDE SEQUENCE</scope>
    <source>
        <strain evidence="1">Babe19</strain>
    </source>
</reference>
<gene>
    <name evidence="1" type="ORF">NM208_g13997</name>
</gene>
<accession>A0ACC1RL70</accession>
<evidence type="ECO:0000313" key="2">
    <source>
        <dbReference type="Proteomes" id="UP001148629"/>
    </source>
</evidence>
<sequence>MTVDVIPGESFFVNNLVQRVQYATPVEVEQYYLSGEGADQGLSDGPGPQQLKNLLALLNIEPALYDVLILRAKPSASSAWTIVPQQPASSLGSRRTPKP</sequence>
<dbReference type="EMBL" id="JANRMS010003067">
    <property type="protein sequence ID" value="KAJ3519758.1"/>
    <property type="molecule type" value="Genomic_DNA"/>
</dbReference>
<name>A0ACC1RL70_9HYPO</name>
<keyword evidence="2" id="KW-1185">Reference proteome</keyword>
<dbReference type="Proteomes" id="UP001148629">
    <property type="component" value="Unassembled WGS sequence"/>
</dbReference>
<comment type="caution">
    <text evidence="1">The sequence shown here is derived from an EMBL/GenBank/DDBJ whole genome shotgun (WGS) entry which is preliminary data.</text>
</comment>